<dbReference type="EMBL" id="AJAS01000016">
    <property type="protein sequence ID" value="EOH99029.1"/>
    <property type="molecule type" value="Genomic_DNA"/>
</dbReference>
<dbReference type="PANTHER" id="PTHR35004">
    <property type="entry name" value="TRANSPOSASE RV3428C-RELATED"/>
    <property type="match status" value="1"/>
</dbReference>
<dbReference type="InterPro" id="IPR055247">
    <property type="entry name" value="InsJ-like_HTH"/>
</dbReference>
<proteinExistence type="predicted"/>
<dbReference type="PROSITE" id="PS50994">
    <property type="entry name" value="INTEGRASE"/>
    <property type="match status" value="1"/>
</dbReference>
<dbReference type="Pfam" id="PF00665">
    <property type="entry name" value="rve"/>
    <property type="match status" value="1"/>
</dbReference>
<reference evidence="4 6" key="2">
    <citation type="submission" date="2013-03" db="EMBL/GenBank/DDBJ databases">
        <title>The Genome Sequence of Enterococcus moraviensis BAA-383 (PacBio/Illumina hybrid assembly).</title>
        <authorList>
            <consortium name="The Broad Institute Genomics Platform"/>
            <consortium name="The Broad Institute Genome Sequencing Center for Infectious Disease"/>
            <person name="Earl A."/>
            <person name="Russ C."/>
            <person name="Gilmore M."/>
            <person name="Surin D."/>
            <person name="Walker B."/>
            <person name="Young S."/>
            <person name="Zeng Q."/>
            <person name="Gargeya S."/>
            <person name="Fitzgerald M."/>
            <person name="Haas B."/>
            <person name="Abouelleil A."/>
            <person name="Allen A.W."/>
            <person name="Alvarado L."/>
            <person name="Arachchi H.M."/>
            <person name="Berlin A.M."/>
            <person name="Chapman S.B."/>
            <person name="Gainer-Dewar J."/>
            <person name="Goldberg J."/>
            <person name="Griggs A."/>
            <person name="Gujja S."/>
            <person name="Hansen M."/>
            <person name="Howarth C."/>
            <person name="Imamovic A."/>
            <person name="Ireland A."/>
            <person name="Larimer J."/>
            <person name="McCowan C."/>
            <person name="Murphy C."/>
            <person name="Pearson M."/>
            <person name="Poon T.W."/>
            <person name="Priest M."/>
            <person name="Roberts A."/>
            <person name="Saif S."/>
            <person name="Shea T."/>
            <person name="Sisk P."/>
            <person name="Sykes S."/>
            <person name="Wortman J."/>
            <person name="Nusbaum C."/>
            <person name="Birren B."/>
        </authorList>
    </citation>
    <scope>NUCLEOTIDE SEQUENCE [LARGE SCALE GENOMIC DNA]</scope>
    <source>
        <strain evidence="4 6">ATCC BAA-383</strain>
    </source>
</reference>
<dbReference type="PANTHER" id="PTHR35004:SF6">
    <property type="entry name" value="TRANSPOSASE"/>
    <property type="match status" value="1"/>
</dbReference>
<sequence length="479" mass="55946">MEQKKYLIYYSEDKRFAAMKKYKIIEPYLSKQCSLSEVATNSNYCIRTLRTWISNYKKNGLVGLITKERCDKGKIEISNEVEQMIKKYTLMNKNISIASIQRKIAVWCNENQITEPSYYQVRKIIANIPKNLTVLAQEGAKKYSNKFDLIYLREADYPNQIWQADHTLLDINILNSKGSSVRPWLTIILDDYSRAVVGYYIDFEAPNSLKTALTLRQAIWKKKNPNWPVCGIPETFYTDHGSDFTSIHLEQVALDLKMSLLFSKVGVPRGRGKIERFFNTVNTMFLESLPGYTKNNSTKKLLTEEELLIAFNDWLLNTYHYRIHGTTKQRPIDMWNRSDFLPNMPDSLENLDLLLLEVKKERVVHSDGIHLFGLKYIQPNLSAFVGESVEIRYDPRDISDIRVFYNREFLCTAVSTTLENYSISLNDIRKERNSVRRNLSNNLQVTTETVIEHMQENRRVETNSQSKHKKSTLRSYKND</sequence>
<dbReference type="EMBL" id="ASWB01000002">
    <property type="protein sequence ID" value="EOT71796.1"/>
    <property type="molecule type" value="Genomic_DNA"/>
</dbReference>
<keyword evidence="6" id="KW-1185">Reference proteome</keyword>
<dbReference type="InterPro" id="IPR015378">
    <property type="entry name" value="Transposase-like_Mu_C"/>
</dbReference>
<gene>
    <name evidence="4" type="ORF">I586_01603</name>
    <name evidence="3" type="ORF">UAY_02298</name>
</gene>
<dbReference type="Pfam" id="PF09299">
    <property type="entry name" value="Mu-transpos_C"/>
    <property type="match status" value="1"/>
</dbReference>
<evidence type="ECO:0000313" key="4">
    <source>
        <dbReference type="EMBL" id="EOT71796.1"/>
    </source>
</evidence>
<dbReference type="AlphaFoldDB" id="R2TFV4"/>
<dbReference type="RefSeq" id="WP_010765665.1">
    <property type="nucleotide sequence ID" value="NZ_ASWB01000002.1"/>
</dbReference>
<organism evidence="3 5">
    <name type="scientific">Enterococcus moraviensis ATCC BAA-383</name>
    <dbReference type="NCBI Taxonomy" id="1158609"/>
    <lineage>
        <taxon>Bacteria</taxon>
        <taxon>Bacillati</taxon>
        <taxon>Bacillota</taxon>
        <taxon>Bacilli</taxon>
        <taxon>Lactobacillales</taxon>
        <taxon>Enterococcaceae</taxon>
        <taxon>Enterococcus</taxon>
    </lineage>
</organism>
<dbReference type="SUPFAM" id="SSF53098">
    <property type="entry name" value="Ribonuclease H-like"/>
    <property type="match status" value="1"/>
</dbReference>
<dbReference type="HOGENOM" id="CLU_028963_0_1_9"/>
<dbReference type="InterPro" id="IPR001584">
    <property type="entry name" value="Integrase_cat-core"/>
</dbReference>
<dbReference type="InterPro" id="IPR009004">
    <property type="entry name" value="Transposase_Mu_C"/>
</dbReference>
<dbReference type="Gene3D" id="3.30.420.10">
    <property type="entry name" value="Ribonuclease H-like superfamily/Ribonuclease H"/>
    <property type="match status" value="1"/>
</dbReference>
<evidence type="ECO:0000259" key="2">
    <source>
        <dbReference type="PROSITE" id="PS50994"/>
    </source>
</evidence>
<comment type="caution">
    <text evidence="3">The sequence shown here is derived from an EMBL/GenBank/DDBJ whole genome shotgun (WGS) entry which is preliminary data.</text>
</comment>
<dbReference type="OrthoDB" id="9781005at2"/>
<name>R2TFV4_9ENTE</name>
<evidence type="ECO:0000256" key="1">
    <source>
        <dbReference type="SAM" id="MobiDB-lite"/>
    </source>
</evidence>
<dbReference type="InterPro" id="IPR012337">
    <property type="entry name" value="RNaseH-like_sf"/>
</dbReference>
<dbReference type="eggNOG" id="COG2801">
    <property type="taxonomic scope" value="Bacteria"/>
</dbReference>
<evidence type="ECO:0000313" key="3">
    <source>
        <dbReference type="EMBL" id="EOH99029.1"/>
    </source>
</evidence>
<feature type="domain" description="Integrase catalytic" evidence="2">
    <location>
        <begin position="154"/>
        <end position="339"/>
    </location>
</feature>
<evidence type="ECO:0000313" key="6">
    <source>
        <dbReference type="Proteomes" id="UP000014157"/>
    </source>
</evidence>
<dbReference type="Proteomes" id="UP000013781">
    <property type="component" value="Unassembled WGS sequence"/>
</dbReference>
<protein>
    <recommendedName>
        <fullName evidence="2">Integrase catalytic domain-containing protein</fullName>
    </recommendedName>
</protein>
<dbReference type="SUPFAM" id="SSF50610">
    <property type="entry name" value="mu transposase, C-terminal domain"/>
    <property type="match status" value="1"/>
</dbReference>
<dbReference type="STRING" id="155617.RV09_GL002026"/>
<evidence type="ECO:0000313" key="5">
    <source>
        <dbReference type="Proteomes" id="UP000013781"/>
    </source>
</evidence>
<dbReference type="GO" id="GO:0015074">
    <property type="term" value="P:DNA integration"/>
    <property type="evidence" value="ECO:0007669"/>
    <property type="project" value="InterPro"/>
</dbReference>
<dbReference type="GO" id="GO:0003676">
    <property type="term" value="F:nucleic acid binding"/>
    <property type="evidence" value="ECO:0007669"/>
    <property type="project" value="InterPro"/>
</dbReference>
<feature type="region of interest" description="Disordered" evidence="1">
    <location>
        <begin position="455"/>
        <end position="479"/>
    </location>
</feature>
<dbReference type="Gene3D" id="1.10.10.60">
    <property type="entry name" value="Homeodomain-like"/>
    <property type="match status" value="1"/>
</dbReference>
<reference evidence="3 5" key="1">
    <citation type="submission" date="2013-02" db="EMBL/GenBank/DDBJ databases">
        <title>The Genome Sequence of Enterococcus moraviensis BAA-383.</title>
        <authorList>
            <consortium name="The Broad Institute Genome Sequencing Platform"/>
            <consortium name="The Broad Institute Genome Sequencing Center for Infectious Disease"/>
            <person name="Earl A.M."/>
            <person name="Gilmore M.S."/>
            <person name="Lebreton F."/>
            <person name="Walker B."/>
            <person name="Young S.K."/>
            <person name="Zeng Q."/>
            <person name="Gargeya S."/>
            <person name="Fitzgerald M."/>
            <person name="Haas B."/>
            <person name="Abouelleil A."/>
            <person name="Alvarado L."/>
            <person name="Arachchi H.M."/>
            <person name="Berlin A.M."/>
            <person name="Chapman S.B."/>
            <person name="Dewar J."/>
            <person name="Goldberg J."/>
            <person name="Griggs A."/>
            <person name="Gujja S."/>
            <person name="Hansen M."/>
            <person name="Howarth C."/>
            <person name="Imamovic A."/>
            <person name="Larimer J."/>
            <person name="McCowan C."/>
            <person name="Murphy C."/>
            <person name="Neiman D."/>
            <person name="Pearson M."/>
            <person name="Priest M."/>
            <person name="Roberts A."/>
            <person name="Saif S."/>
            <person name="Shea T."/>
            <person name="Sisk P."/>
            <person name="Sykes S."/>
            <person name="Wortman J."/>
            <person name="Nusbaum C."/>
            <person name="Birren B."/>
        </authorList>
    </citation>
    <scope>NUCLEOTIDE SEQUENCE [LARGE SCALE GENOMIC DNA]</scope>
    <source>
        <strain evidence="3 5">ATCC BAA-383</strain>
    </source>
</reference>
<dbReference type="Proteomes" id="UP000014157">
    <property type="component" value="Unassembled WGS sequence"/>
</dbReference>
<dbReference type="InterPro" id="IPR036397">
    <property type="entry name" value="RNaseH_sf"/>
</dbReference>
<dbReference type="PATRIC" id="fig|1158609.3.peg.2247"/>
<dbReference type="Pfam" id="PF13518">
    <property type="entry name" value="HTH_28"/>
    <property type="match status" value="1"/>
</dbReference>
<accession>R2TFV4</accession>